<dbReference type="eggNOG" id="KOG1660">
    <property type="taxonomic scope" value="Eukaryota"/>
</dbReference>
<dbReference type="Gene3D" id="3.30.1520.10">
    <property type="entry name" value="Phox-like domain"/>
    <property type="match status" value="1"/>
</dbReference>
<dbReference type="InterPro" id="IPR027267">
    <property type="entry name" value="AH/BAR_dom_sf"/>
</dbReference>
<proteinExistence type="inferred from homology"/>
<dbReference type="PANTHER" id="PTHR45850:SF2">
    <property type="entry name" value="SORTING NEXIN-5-LIKE"/>
    <property type="match status" value="1"/>
</dbReference>
<keyword evidence="2" id="KW-0813">Transport</keyword>
<dbReference type="Gene3D" id="1.20.1270.60">
    <property type="entry name" value="Arfaptin homology (AH) domain/BAR domain"/>
    <property type="match status" value="1"/>
</dbReference>
<dbReference type="Proteomes" id="UP000005207">
    <property type="component" value="Linkage group LG5"/>
</dbReference>
<reference evidence="4" key="2">
    <citation type="submission" date="2025-08" db="UniProtKB">
        <authorList>
            <consortium name="Ensembl"/>
        </authorList>
    </citation>
    <scope>IDENTIFICATION</scope>
</reference>
<evidence type="ECO:0000256" key="1">
    <source>
        <dbReference type="ARBA" id="ARBA00010883"/>
    </source>
</evidence>
<reference evidence="5" key="1">
    <citation type="submission" date="2012-01" db="EMBL/GenBank/DDBJ databases">
        <title>The Genome Sequence of Oreochromis niloticus (Nile Tilapia).</title>
        <authorList>
            <consortium name="Broad Institute Genome Assembly Team"/>
            <consortium name="Broad Institute Sequencing Platform"/>
            <person name="Di Palma F."/>
            <person name="Johnson J."/>
            <person name="Lander E.S."/>
            <person name="Lindblad-Toh K."/>
        </authorList>
    </citation>
    <scope>NUCLEOTIDE SEQUENCE [LARGE SCALE GENOMIC DNA]</scope>
</reference>
<evidence type="ECO:0000256" key="2">
    <source>
        <dbReference type="ARBA" id="ARBA00022927"/>
    </source>
</evidence>
<dbReference type="GO" id="GO:0035091">
    <property type="term" value="F:phosphatidylinositol binding"/>
    <property type="evidence" value="ECO:0007669"/>
    <property type="project" value="InterPro"/>
</dbReference>
<gene>
    <name evidence="4" type="primary">si:dkey-28n18.9</name>
</gene>
<dbReference type="HOGENOM" id="CLU_1880196_0_0_1"/>
<dbReference type="SUPFAM" id="SSF64268">
    <property type="entry name" value="PX domain"/>
    <property type="match status" value="1"/>
</dbReference>
<dbReference type="AlphaFoldDB" id="I3KSL5"/>
<feature type="domain" description="PX" evidence="3">
    <location>
        <begin position="1"/>
        <end position="149"/>
    </location>
</feature>
<dbReference type="GO" id="GO:0015031">
    <property type="term" value="P:protein transport"/>
    <property type="evidence" value="ECO:0007669"/>
    <property type="project" value="UniProtKB-KW"/>
</dbReference>
<evidence type="ECO:0000313" key="5">
    <source>
        <dbReference type="Proteomes" id="UP000005207"/>
    </source>
</evidence>
<protein>
    <submittedName>
        <fullName evidence="4">Si:dkey-28n18.9</fullName>
    </submittedName>
</protein>
<organism evidence="4 5">
    <name type="scientific">Oreochromis niloticus</name>
    <name type="common">Nile tilapia</name>
    <name type="synonym">Tilapia nilotica</name>
    <dbReference type="NCBI Taxonomy" id="8128"/>
    <lineage>
        <taxon>Eukaryota</taxon>
        <taxon>Metazoa</taxon>
        <taxon>Chordata</taxon>
        <taxon>Craniata</taxon>
        <taxon>Vertebrata</taxon>
        <taxon>Euteleostomi</taxon>
        <taxon>Actinopterygii</taxon>
        <taxon>Neopterygii</taxon>
        <taxon>Teleostei</taxon>
        <taxon>Neoteleostei</taxon>
        <taxon>Acanthomorphata</taxon>
        <taxon>Ovalentaria</taxon>
        <taxon>Cichlomorphae</taxon>
        <taxon>Cichliformes</taxon>
        <taxon>Cichlidae</taxon>
        <taxon>African cichlids</taxon>
        <taxon>Pseudocrenilabrinae</taxon>
        <taxon>Oreochromini</taxon>
        <taxon>Oreochromis</taxon>
    </lineage>
</organism>
<keyword evidence="2" id="KW-0653">Protein transport</keyword>
<dbReference type="GeneTree" id="ENSGT00940000165984"/>
<sequence>MLRRPSGRLLKEEVKEAASVLSVHDDSIKVTEVLKDGDTLTFIIVSQKLSGTGEYHVDRTYEDFEWLQQHLFSQEDVPGIQGVIFPPLPAKPQVNASSRSIKQLGFLALGECQPYCKALETFLQQVAAHSILSKNKAVEVFLTSSDPPGRQKVKKNIFNRLSQAVEEMRKEGHKDVDEFFQNERDHNLVLTGCTKTAAEKFLDVVATEQKIAVACGHFSTALHLCVEPGEDPDKQAFSRVCAKLSEVFESIKKNMTSVAENNVNTLGLGLDLESRYQEAEREMLFRRTCKLVELENARRNAEKAKPVKKAAMEEVKKAAETEFEHISEVAKQEIERFQGARVEMLQQALVSWCEKQLLTAKESADQFNQHLEVFRGMA</sequence>
<dbReference type="STRING" id="8128.ENSONIP00000024111"/>
<dbReference type="InterPro" id="IPR001683">
    <property type="entry name" value="PX_dom"/>
</dbReference>
<name>I3KSL5_ORENI</name>
<evidence type="ECO:0000259" key="3">
    <source>
        <dbReference type="PROSITE" id="PS50195"/>
    </source>
</evidence>
<dbReference type="PANTHER" id="PTHR45850">
    <property type="entry name" value="SORTING NEXIN FAMILY MEMBER"/>
    <property type="match status" value="1"/>
</dbReference>
<dbReference type="OMA" id="VQWCEKQ"/>
<accession>I3KSL5</accession>
<keyword evidence="5" id="KW-1185">Reference proteome</keyword>
<reference evidence="4" key="3">
    <citation type="submission" date="2025-09" db="UniProtKB">
        <authorList>
            <consortium name="Ensembl"/>
        </authorList>
    </citation>
    <scope>IDENTIFICATION</scope>
</reference>
<dbReference type="PROSITE" id="PS50195">
    <property type="entry name" value="PX"/>
    <property type="match status" value="1"/>
</dbReference>
<dbReference type="SUPFAM" id="SSF103657">
    <property type="entry name" value="BAR/IMD domain-like"/>
    <property type="match status" value="1"/>
</dbReference>
<dbReference type="Pfam" id="PF00787">
    <property type="entry name" value="PX"/>
    <property type="match status" value="1"/>
</dbReference>
<dbReference type="Ensembl" id="ENSONIT00000024132.2">
    <property type="protein sequence ID" value="ENSONIP00000024111.2"/>
    <property type="gene ID" value="ENSONIG00000019153.2"/>
</dbReference>
<evidence type="ECO:0000313" key="4">
    <source>
        <dbReference type="Ensembl" id="ENSONIP00000024111.2"/>
    </source>
</evidence>
<comment type="similarity">
    <text evidence="1">Belongs to the sorting nexin family.</text>
</comment>
<dbReference type="InParanoid" id="I3KSL5"/>
<dbReference type="InterPro" id="IPR036871">
    <property type="entry name" value="PX_dom_sf"/>
</dbReference>